<protein>
    <submittedName>
        <fullName evidence="1">Uncharacterized protein</fullName>
    </submittedName>
</protein>
<organism evidence="1 2">
    <name type="scientific">Lautropia mirabilis ATCC 51599</name>
    <dbReference type="NCBI Taxonomy" id="887898"/>
    <lineage>
        <taxon>Bacteria</taxon>
        <taxon>Pseudomonadati</taxon>
        <taxon>Pseudomonadota</taxon>
        <taxon>Betaproteobacteria</taxon>
        <taxon>Burkholderiales</taxon>
        <taxon>Burkholderiaceae</taxon>
        <taxon>Lautropia</taxon>
    </lineage>
</organism>
<dbReference type="AlphaFoldDB" id="E7S0G8"/>
<evidence type="ECO:0000313" key="2">
    <source>
        <dbReference type="Proteomes" id="UP000011021"/>
    </source>
</evidence>
<accession>E7S0G8</accession>
<evidence type="ECO:0000313" key="1">
    <source>
        <dbReference type="EMBL" id="EFV94317.1"/>
    </source>
</evidence>
<gene>
    <name evidence="1" type="ORF">HMPREF0551_2432</name>
</gene>
<comment type="caution">
    <text evidence="1">The sequence shown here is derived from an EMBL/GenBank/DDBJ whole genome shotgun (WGS) entry which is preliminary data.</text>
</comment>
<dbReference type="HOGENOM" id="CLU_3291738_0_0_4"/>
<name>E7S0G8_9BURK</name>
<dbReference type="EMBL" id="AEQP01000022">
    <property type="protein sequence ID" value="EFV94317.1"/>
    <property type="molecule type" value="Genomic_DNA"/>
</dbReference>
<reference evidence="1 2" key="1">
    <citation type="submission" date="2010-12" db="EMBL/GenBank/DDBJ databases">
        <authorList>
            <person name="Muzny D."/>
            <person name="Qin X."/>
            <person name="Deng J."/>
            <person name="Jiang H."/>
            <person name="Liu Y."/>
            <person name="Qu J."/>
            <person name="Song X.-Z."/>
            <person name="Zhang L."/>
            <person name="Thornton R."/>
            <person name="Coyle M."/>
            <person name="Francisco L."/>
            <person name="Jackson L."/>
            <person name="Javaid M."/>
            <person name="Korchina V."/>
            <person name="Kovar C."/>
            <person name="Mata R."/>
            <person name="Mathew T."/>
            <person name="Ngo R."/>
            <person name="Nguyen L."/>
            <person name="Nguyen N."/>
            <person name="Okwuonu G."/>
            <person name="Ongeri F."/>
            <person name="Pham C."/>
            <person name="Simmons D."/>
            <person name="Wilczek-Boney K."/>
            <person name="Hale W."/>
            <person name="Jakkamsetti A."/>
            <person name="Pham P."/>
            <person name="Ruth R."/>
            <person name="San Lucas F."/>
            <person name="Warren J."/>
            <person name="Zhang J."/>
            <person name="Zhao Z."/>
            <person name="Zhou C."/>
            <person name="Zhu D."/>
            <person name="Lee S."/>
            <person name="Bess C."/>
            <person name="Blankenburg K."/>
            <person name="Forbes L."/>
            <person name="Fu Q."/>
            <person name="Gubbala S."/>
            <person name="Hirani K."/>
            <person name="Jayaseelan J.C."/>
            <person name="Lara F."/>
            <person name="Munidasa M."/>
            <person name="Palculict T."/>
            <person name="Patil S."/>
            <person name="Pu L.-L."/>
            <person name="Saada N."/>
            <person name="Tang L."/>
            <person name="Weissenberger G."/>
            <person name="Zhu Y."/>
            <person name="Hemphill L."/>
            <person name="Shang Y."/>
            <person name="Youmans B."/>
            <person name="Ayvaz T."/>
            <person name="Ross M."/>
            <person name="Santibanez J."/>
            <person name="Aqrawi P."/>
            <person name="Gross S."/>
            <person name="Joshi V."/>
            <person name="Fowler G."/>
            <person name="Nazareth L."/>
            <person name="Reid J."/>
            <person name="Worley K."/>
            <person name="Petrosino J."/>
            <person name="Highlander S."/>
            <person name="Gibbs R."/>
        </authorList>
    </citation>
    <scope>NUCLEOTIDE SEQUENCE [LARGE SCALE GENOMIC DNA]</scope>
    <source>
        <strain evidence="1 2">ATCC 51599</strain>
    </source>
</reference>
<keyword evidence="2" id="KW-1185">Reference proteome</keyword>
<proteinExistence type="predicted"/>
<dbReference type="Proteomes" id="UP000011021">
    <property type="component" value="Unassembled WGS sequence"/>
</dbReference>
<sequence length="40" mass="4199">MGEVLVDKDQWILAAVSPQQQPCDMAARGGGGTISARPPF</sequence>